<evidence type="ECO:0000313" key="2">
    <source>
        <dbReference type="EMBL" id="CAG2248497.1"/>
    </source>
</evidence>
<dbReference type="InterPro" id="IPR003599">
    <property type="entry name" value="Ig_sub"/>
</dbReference>
<dbReference type="InterPro" id="IPR013783">
    <property type="entry name" value="Ig-like_fold"/>
</dbReference>
<comment type="caution">
    <text evidence="2">The sequence shown here is derived from an EMBL/GenBank/DDBJ whole genome shotgun (WGS) entry which is preliminary data.</text>
</comment>
<dbReference type="Gene3D" id="2.60.40.10">
    <property type="entry name" value="Immunoglobulins"/>
    <property type="match status" value="2"/>
</dbReference>
<dbReference type="InterPro" id="IPR003598">
    <property type="entry name" value="Ig_sub2"/>
</dbReference>
<dbReference type="Proteomes" id="UP000683360">
    <property type="component" value="Unassembled WGS sequence"/>
</dbReference>
<dbReference type="AlphaFoldDB" id="A0A8S3V2G9"/>
<accession>A0A8S3V2G9</accession>
<dbReference type="PROSITE" id="PS50835">
    <property type="entry name" value="IG_LIKE"/>
    <property type="match status" value="1"/>
</dbReference>
<evidence type="ECO:0000313" key="3">
    <source>
        <dbReference type="Proteomes" id="UP000683360"/>
    </source>
</evidence>
<dbReference type="SMART" id="SM00408">
    <property type="entry name" value="IGc2"/>
    <property type="match status" value="1"/>
</dbReference>
<gene>
    <name evidence="2" type="ORF">MEDL_60354</name>
</gene>
<dbReference type="EMBL" id="CAJPWZ010002942">
    <property type="protein sequence ID" value="CAG2248497.1"/>
    <property type="molecule type" value="Genomic_DNA"/>
</dbReference>
<reference evidence="2" key="1">
    <citation type="submission" date="2021-03" db="EMBL/GenBank/DDBJ databases">
        <authorList>
            <person name="Bekaert M."/>
        </authorList>
    </citation>
    <scope>NUCLEOTIDE SEQUENCE</scope>
</reference>
<dbReference type="InterPro" id="IPR007110">
    <property type="entry name" value="Ig-like_dom"/>
</dbReference>
<dbReference type="InterPro" id="IPR036179">
    <property type="entry name" value="Ig-like_dom_sf"/>
</dbReference>
<dbReference type="PANTHER" id="PTHR46013">
    <property type="entry name" value="VASCULAR CELL ADHESION MOLECULE 1"/>
    <property type="match status" value="1"/>
</dbReference>
<keyword evidence="3" id="KW-1185">Reference proteome</keyword>
<sequence>MTYVYVYENVTVVLSCNYNVAAWWGPIPLNLTTYVSGGKLDPKLPHYTRLSFDYNHTANTAELHIHKFTKEDEGLYRCSYTENDKYQMKEETVLIRILPIVQILEGNSISVVEGSSVDLRCNYNSNHVINDIKWQHDNKNIINSSQLHLESIKRDQTGEYYCTVSNQAGSVTANVTIELLYPPDVAVSFSDKDEIRQLKCDADGFPKSITLEIGNTNLNSENISDSYLQQKME</sequence>
<dbReference type="OrthoDB" id="6106100at2759"/>
<evidence type="ECO:0000259" key="1">
    <source>
        <dbReference type="PROSITE" id="PS50835"/>
    </source>
</evidence>
<organism evidence="2 3">
    <name type="scientific">Mytilus edulis</name>
    <name type="common">Blue mussel</name>
    <dbReference type="NCBI Taxonomy" id="6550"/>
    <lineage>
        <taxon>Eukaryota</taxon>
        <taxon>Metazoa</taxon>
        <taxon>Spiralia</taxon>
        <taxon>Lophotrochozoa</taxon>
        <taxon>Mollusca</taxon>
        <taxon>Bivalvia</taxon>
        <taxon>Autobranchia</taxon>
        <taxon>Pteriomorphia</taxon>
        <taxon>Mytilida</taxon>
        <taxon>Mytiloidea</taxon>
        <taxon>Mytilidae</taxon>
        <taxon>Mytilinae</taxon>
        <taxon>Mytilus</taxon>
    </lineage>
</organism>
<dbReference type="SUPFAM" id="SSF48726">
    <property type="entry name" value="Immunoglobulin"/>
    <property type="match status" value="2"/>
</dbReference>
<dbReference type="Pfam" id="PF13895">
    <property type="entry name" value="Ig_2"/>
    <property type="match status" value="1"/>
</dbReference>
<feature type="domain" description="Ig-like" evidence="1">
    <location>
        <begin position="99"/>
        <end position="178"/>
    </location>
</feature>
<name>A0A8S3V2G9_MYTED</name>
<protein>
    <recommendedName>
        <fullName evidence="1">Ig-like domain-containing protein</fullName>
    </recommendedName>
</protein>
<dbReference type="SMART" id="SM00409">
    <property type="entry name" value="IG"/>
    <property type="match status" value="2"/>
</dbReference>
<proteinExistence type="predicted"/>
<dbReference type="PANTHER" id="PTHR46013:SF7">
    <property type="entry name" value="IG-LIKE DOMAIN-CONTAINING PROTEIN"/>
    <property type="match status" value="1"/>
</dbReference>